<dbReference type="NCBIfam" id="NF003589">
    <property type="entry name" value="PRK05254.1-2"/>
    <property type="match status" value="1"/>
</dbReference>
<protein>
    <recommendedName>
        <fullName evidence="5 10">Uracil-DNA glycosylase</fullName>
        <shortName evidence="10">UDG</shortName>
        <ecNumber evidence="4 10">3.2.2.27</ecNumber>
    </recommendedName>
</protein>
<name>A0A7D3XLZ7_9BACT</name>
<dbReference type="FunFam" id="3.40.470.10:FF:000001">
    <property type="entry name" value="Uracil-DNA glycosylase"/>
    <property type="match status" value="1"/>
</dbReference>
<keyword evidence="7 10" id="KW-0227">DNA damage</keyword>
<keyword evidence="6 10" id="KW-0963">Cytoplasm</keyword>
<evidence type="ECO:0000256" key="1">
    <source>
        <dbReference type="ARBA" id="ARBA00001400"/>
    </source>
</evidence>
<dbReference type="Gene3D" id="3.40.470.10">
    <property type="entry name" value="Uracil-DNA glycosylase-like domain"/>
    <property type="match status" value="1"/>
</dbReference>
<dbReference type="NCBIfam" id="NF003591">
    <property type="entry name" value="PRK05254.1-4"/>
    <property type="match status" value="1"/>
</dbReference>
<comment type="catalytic activity">
    <reaction evidence="1 10 12">
        <text>Hydrolyzes single-stranded DNA or mismatched double-stranded DNA and polynucleotides, releasing free uracil.</text>
        <dbReference type="EC" id="3.2.2.27"/>
    </reaction>
</comment>
<dbReference type="HAMAP" id="MF_00148">
    <property type="entry name" value="UDG"/>
    <property type="match status" value="1"/>
</dbReference>
<dbReference type="EMBL" id="CP041345">
    <property type="protein sequence ID" value="QKG79816.1"/>
    <property type="molecule type" value="Genomic_DNA"/>
</dbReference>
<proteinExistence type="inferred from homology"/>
<evidence type="ECO:0000256" key="12">
    <source>
        <dbReference type="RuleBase" id="RU003780"/>
    </source>
</evidence>
<dbReference type="KEGG" id="ttz:FHG85_05935"/>
<dbReference type="NCBIfam" id="NF003588">
    <property type="entry name" value="PRK05254.1-1"/>
    <property type="match status" value="1"/>
</dbReference>
<evidence type="ECO:0000256" key="9">
    <source>
        <dbReference type="ARBA" id="ARBA00023204"/>
    </source>
</evidence>
<dbReference type="GO" id="GO:0097510">
    <property type="term" value="P:base-excision repair, AP site formation via deaminated base removal"/>
    <property type="evidence" value="ECO:0007669"/>
    <property type="project" value="TreeGrafter"/>
</dbReference>
<evidence type="ECO:0000256" key="3">
    <source>
        <dbReference type="ARBA" id="ARBA00008184"/>
    </source>
</evidence>
<dbReference type="AlphaFoldDB" id="A0A7D3XLZ7"/>
<evidence type="ECO:0000256" key="11">
    <source>
        <dbReference type="PROSITE-ProRule" id="PRU10072"/>
    </source>
</evidence>
<sequence length="229" mass="25761">METSIQINPQIEPSWKKVLNEEFSKKYFFDLKLFLLEEKKKHTIYPPGSQIFAAFNHTPFHNVKVVILGQDPYHGPGQAHGLCFSVPKGIPAPPSLKNIFKELNDDIGMPIPKHGNLEKWAKRGILLLNATLTVRANQAGSHQNKGWETFTDAAIKAVSEKHSGIVFLLWGNYAQAKSKIIDQNKHFILKAPHPSPLSASRGFFGCKHFSKTNRLLTSIGKEPIDWTLE</sequence>
<comment type="function">
    <text evidence="2 10 12">Excises uracil residues from the DNA which can arise as a result of misincorporation of dUMP residues by DNA polymerase or due to deamination of cytosine.</text>
</comment>
<evidence type="ECO:0000256" key="10">
    <source>
        <dbReference type="HAMAP-Rule" id="MF_00148"/>
    </source>
</evidence>
<feature type="domain" description="Uracil-DNA glycosylase-like" evidence="13">
    <location>
        <begin position="56"/>
        <end position="216"/>
    </location>
</feature>
<dbReference type="SMART" id="SM00987">
    <property type="entry name" value="UreE_C"/>
    <property type="match status" value="1"/>
</dbReference>
<evidence type="ECO:0000256" key="4">
    <source>
        <dbReference type="ARBA" id="ARBA00012030"/>
    </source>
</evidence>
<dbReference type="SUPFAM" id="SSF52141">
    <property type="entry name" value="Uracil-DNA glycosylase-like"/>
    <property type="match status" value="1"/>
</dbReference>
<dbReference type="Pfam" id="PF03167">
    <property type="entry name" value="UDG"/>
    <property type="match status" value="1"/>
</dbReference>
<keyword evidence="15" id="KW-1185">Reference proteome</keyword>
<dbReference type="InterPro" id="IPR002043">
    <property type="entry name" value="UDG_fam1"/>
</dbReference>
<reference evidence="14 15" key="1">
    <citation type="submission" date="2019-07" db="EMBL/GenBank/DDBJ databases">
        <title>Thalassofilum flectens gen. nov., sp. nov., a novel moderate thermophilic anaerobe from a shallow sea hot spring in Kunashir Island (Russia), representing a new family in the order Bacteroidales, and proposal of Thalassofilacea fam. nov.</title>
        <authorList>
            <person name="Kochetkova T.V."/>
            <person name="Podosokorskaya O.A."/>
            <person name="Novikov A."/>
            <person name="Elcheninov A.G."/>
            <person name="Toshchakov S.V."/>
            <person name="Kublanov I.V."/>
        </authorList>
    </citation>
    <scope>NUCLEOTIDE SEQUENCE [LARGE SCALE GENOMIC DNA]</scope>
    <source>
        <strain evidence="14 15">38-H</strain>
    </source>
</reference>
<dbReference type="GO" id="GO:0005737">
    <property type="term" value="C:cytoplasm"/>
    <property type="evidence" value="ECO:0007669"/>
    <property type="project" value="UniProtKB-SubCell"/>
</dbReference>
<organism evidence="14 15">
    <name type="scientific">Tenuifilum thalassicum</name>
    <dbReference type="NCBI Taxonomy" id="2590900"/>
    <lineage>
        <taxon>Bacteria</taxon>
        <taxon>Pseudomonadati</taxon>
        <taxon>Bacteroidota</taxon>
        <taxon>Bacteroidia</taxon>
        <taxon>Bacteroidales</taxon>
        <taxon>Tenuifilaceae</taxon>
        <taxon>Tenuifilum</taxon>
    </lineage>
</organism>
<dbReference type="EC" id="3.2.2.27" evidence="4 10"/>
<keyword evidence="9 10" id="KW-0234">DNA repair</keyword>
<gene>
    <name evidence="10" type="primary">ung</name>
    <name evidence="14" type="ORF">FHG85_05935</name>
</gene>
<evidence type="ECO:0000256" key="8">
    <source>
        <dbReference type="ARBA" id="ARBA00022801"/>
    </source>
</evidence>
<evidence type="ECO:0000313" key="14">
    <source>
        <dbReference type="EMBL" id="QKG79816.1"/>
    </source>
</evidence>
<dbReference type="Proteomes" id="UP000500961">
    <property type="component" value="Chromosome"/>
</dbReference>
<dbReference type="InterPro" id="IPR005122">
    <property type="entry name" value="Uracil-DNA_glycosylase-like"/>
</dbReference>
<comment type="subcellular location">
    <subcellularLocation>
        <location evidence="10">Cytoplasm</location>
    </subcellularLocation>
</comment>
<evidence type="ECO:0000259" key="13">
    <source>
        <dbReference type="SMART" id="SM00986"/>
    </source>
</evidence>
<evidence type="ECO:0000256" key="2">
    <source>
        <dbReference type="ARBA" id="ARBA00002631"/>
    </source>
</evidence>
<dbReference type="SMART" id="SM00986">
    <property type="entry name" value="UDG"/>
    <property type="match status" value="1"/>
</dbReference>
<dbReference type="PANTHER" id="PTHR11264">
    <property type="entry name" value="URACIL-DNA GLYCOSYLASE"/>
    <property type="match status" value="1"/>
</dbReference>
<dbReference type="PROSITE" id="PS00130">
    <property type="entry name" value="U_DNA_GLYCOSYLASE"/>
    <property type="match status" value="1"/>
</dbReference>
<evidence type="ECO:0000256" key="7">
    <source>
        <dbReference type="ARBA" id="ARBA00022763"/>
    </source>
</evidence>
<dbReference type="GO" id="GO:0004844">
    <property type="term" value="F:uracil DNA N-glycosylase activity"/>
    <property type="evidence" value="ECO:0007669"/>
    <property type="project" value="UniProtKB-UniRule"/>
</dbReference>
<accession>A0A7D3XLZ7</accession>
<dbReference type="PANTHER" id="PTHR11264:SF0">
    <property type="entry name" value="URACIL-DNA GLYCOSYLASE"/>
    <property type="match status" value="1"/>
</dbReference>
<dbReference type="CDD" id="cd10027">
    <property type="entry name" value="UDG-F1-like"/>
    <property type="match status" value="1"/>
</dbReference>
<dbReference type="InterPro" id="IPR036895">
    <property type="entry name" value="Uracil-DNA_glycosylase-like_sf"/>
</dbReference>
<dbReference type="NCBIfam" id="TIGR00628">
    <property type="entry name" value="ung"/>
    <property type="match status" value="1"/>
</dbReference>
<dbReference type="InterPro" id="IPR018085">
    <property type="entry name" value="Ura-DNA_Glyclase_AS"/>
</dbReference>
<feature type="active site" description="Proton acceptor" evidence="10 11">
    <location>
        <position position="71"/>
    </location>
</feature>
<dbReference type="NCBIfam" id="NF003592">
    <property type="entry name" value="PRK05254.1-5"/>
    <property type="match status" value="1"/>
</dbReference>
<keyword evidence="14" id="KW-0326">Glycosidase</keyword>
<evidence type="ECO:0000313" key="15">
    <source>
        <dbReference type="Proteomes" id="UP000500961"/>
    </source>
</evidence>
<comment type="similarity">
    <text evidence="3 10 12">Belongs to the uracil-DNA glycosylase (UDG) superfamily. UNG family.</text>
</comment>
<evidence type="ECO:0000256" key="6">
    <source>
        <dbReference type="ARBA" id="ARBA00022490"/>
    </source>
</evidence>
<keyword evidence="8 10" id="KW-0378">Hydrolase</keyword>
<evidence type="ECO:0000256" key="5">
    <source>
        <dbReference type="ARBA" id="ARBA00018429"/>
    </source>
</evidence>